<proteinExistence type="predicted"/>
<protein>
    <recommendedName>
        <fullName evidence="4">Retrotransposon gag domain-containing protein</fullName>
    </recommendedName>
</protein>
<organism evidence="2 3">
    <name type="scientific">Plutella xylostella</name>
    <name type="common">Diamondback moth</name>
    <name type="synonym">Plutella maculipennis</name>
    <dbReference type="NCBI Taxonomy" id="51655"/>
    <lineage>
        <taxon>Eukaryota</taxon>
        <taxon>Metazoa</taxon>
        <taxon>Ecdysozoa</taxon>
        <taxon>Arthropoda</taxon>
        <taxon>Hexapoda</taxon>
        <taxon>Insecta</taxon>
        <taxon>Pterygota</taxon>
        <taxon>Neoptera</taxon>
        <taxon>Endopterygota</taxon>
        <taxon>Lepidoptera</taxon>
        <taxon>Glossata</taxon>
        <taxon>Ditrysia</taxon>
        <taxon>Yponomeutoidea</taxon>
        <taxon>Plutellidae</taxon>
        <taxon>Plutella</taxon>
    </lineage>
</organism>
<reference evidence="2 3" key="1">
    <citation type="submission" date="2021-06" db="EMBL/GenBank/DDBJ databases">
        <title>A haploid diamondback moth (Plutella xylostella L.) genome assembly resolves 31 chromosomes and identifies a diamide resistance mutation.</title>
        <authorList>
            <person name="Ward C.M."/>
            <person name="Perry K.D."/>
            <person name="Baker G."/>
            <person name="Powis K."/>
            <person name="Heckel D.G."/>
            <person name="Baxter S.W."/>
        </authorList>
    </citation>
    <scope>NUCLEOTIDE SEQUENCE [LARGE SCALE GENOMIC DNA]</scope>
    <source>
        <strain evidence="2 3">LV</strain>
        <tissue evidence="2">Single pupa</tissue>
    </source>
</reference>
<dbReference type="EMBL" id="JAHIBW010000021">
    <property type="protein sequence ID" value="KAG7300394.1"/>
    <property type="molecule type" value="Genomic_DNA"/>
</dbReference>
<feature type="compositionally biased region" description="Polar residues" evidence="1">
    <location>
        <begin position="334"/>
        <end position="368"/>
    </location>
</feature>
<name>A0ABQ7Q6P7_PLUXY</name>
<feature type="region of interest" description="Disordered" evidence="1">
    <location>
        <begin position="327"/>
        <end position="392"/>
    </location>
</feature>
<feature type="compositionally biased region" description="Polar residues" evidence="1">
    <location>
        <begin position="375"/>
        <end position="392"/>
    </location>
</feature>
<dbReference type="Proteomes" id="UP000823941">
    <property type="component" value="Chromosome 21"/>
</dbReference>
<accession>A0ABQ7Q6P7</accession>
<evidence type="ECO:0000256" key="1">
    <source>
        <dbReference type="SAM" id="MobiDB-lite"/>
    </source>
</evidence>
<evidence type="ECO:0000313" key="3">
    <source>
        <dbReference type="Proteomes" id="UP000823941"/>
    </source>
</evidence>
<gene>
    <name evidence="2" type="ORF">JYU34_015999</name>
</gene>
<comment type="caution">
    <text evidence="2">The sequence shown here is derived from an EMBL/GenBank/DDBJ whole genome shotgun (WGS) entry which is preliminary data.</text>
</comment>
<evidence type="ECO:0000313" key="2">
    <source>
        <dbReference type="EMBL" id="KAG7300394.1"/>
    </source>
</evidence>
<evidence type="ECO:0008006" key="4">
    <source>
        <dbReference type="Google" id="ProtNLM"/>
    </source>
</evidence>
<keyword evidence="3" id="KW-1185">Reference proteome</keyword>
<sequence length="392" mass="44603">MENTLNEYYDTLVQIRKYLIKKGKSRYSCKTTTVKLEQANEIVNECEDIILNISDEEKGLFYECTQLYSKIRSVYTEITSLCVLSSSSDFCSATMEFDLKSACSLIPVMDGEEATSKKMIDAVEMYAGMLNETGKSLLITFVLKSRLSENAKLRILTQYTSVSELIKDLKKHLLVKKSFTAIQARLQQATQGSRTIDQYGSYIEKLFTDLTISQSDDNPEAYGVLKPLNEKTAIKRFSDGLRSSRLSTIIAARNYSSLSEAIQAAKDEETMPTSSSEVLQFSATYNRGRSNNFIPQRRGYSNYNRTRDAAEQNSNDFSRNFNNYNRNYNGRGRFTSSSAGPQRGNMQRGHSSFRGNYRNQRNVFTAQEQQEHSSDATTTNENESINNQFFRD</sequence>